<dbReference type="EMBL" id="VSSQ01108490">
    <property type="protein sequence ID" value="MPN47182.1"/>
    <property type="molecule type" value="Genomic_DNA"/>
</dbReference>
<comment type="caution">
    <text evidence="2">The sequence shown here is derived from an EMBL/GenBank/DDBJ whole genome shotgun (WGS) entry which is preliminary data.</text>
</comment>
<evidence type="ECO:0000313" key="2">
    <source>
        <dbReference type="EMBL" id="MPN47182.1"/>
    </source>
</evidence>
<protein>
    <submittedName>
        <fullName evidence="2">Uncharacterized protein</fullName>
    </submittedName>
</protein>
<name>A0A645I8P5_9ZZZZ</name>
<keyword evidence="1" id="KW-1133">Transmembrane helix</keyword>
<organism evidence="2">
    <name type="scientific">bioreactor metagenome</name>
    <dbReference type="NCBI Taxonomy" id="1076179"/>
    <lineage>
        <taxon>unclassified sequences</taxon>
        <taxon>metagenomes</taxon>
        <taxon>ecological metagenomes</taxon>
    </lineage>
</organism>
<sequence>MYSRVENKAGISVICMTELEMMLLIIVCLVVIVVDIADMVIINS</sequence>
<proteinExistence type="predicted"/>
<keyword evidence="1" id="KW-0472">Membrane</keyword>
<accession>A0A645I8P5</accession>
<evidence type="ECO:0000256" key="1">
    <source>
        <dbReference type="SAM" id="Phobius"/>
    </source>
</evidence>
<keyword evidence="1" id="KW-0812">Transmembrane</keyword>
<dbReference type="AlphaFoldDB" id="A0A645I8P5"/>
<gene>
    <name evidence="2" type="ORF">SDC9_194783</name>
</gene>
<reference evidence="2" key="1">
    <citation type="submission" date="2019-08" db="EMBL/GenBank/DDBJ databases">
        <authorList>
            <person name="Kucharzyk K."/>
            <person name="Murdoch R.W."/>
            <person name="Higgins S."/>
            <person name="Loffler F."/>
        </authorList>
    </citation>
    <scope>NUCLEOTIDE SEQUENCE</scope>
</reference>
<feature type="transmembrane region" description="Helical" evidence="1">
    <location>
        <begin position="21"/>
        <end position="42"/>
    </location>
</feature>